<proteinExistence type="predicted"/>
<dbReference type="KEGG" id="ckl:CKL_3099"/>
<evidence type="ECO:0000313" key="2">
    <source>
        <dbReference type="Proteomes" id="UP000002411"/>
    </source>
</evidence>
<dbReference type="AlphaFoldDB" id="A5N1W1"/>
<keyword evidence="2" id="KW-1185">Reference proteome</keyword>
<dbReference type="Proteomes" id="UP000002411">
    <property type="component" value="Chromosome"/>
</dbReference>
<protein>
    <submittedName>
        <fullName evidence="1">Uncharacterized protein</fullName>
    </submittedName>
</protein>
<sequence>MEALPKDIKSPEATLPARGIDFCNQLFSEEKLIEKLTPDERKTKCLEKEKPILEALGGLIP</sequence>
<dbReference type="EMBL" id="CP000673">
    <property type="protein sequence ID" value="EDK35107.1"/>
    <property type="molecule type" value="Genomic_DNA"/>
</dbReference>
<evidence type="ECO:0000313" key="1">
    <source>
        <dbReference type="EMBL" id="EDK35107.1"/>
    </source>
</evidence>
<organism evidence="1 2">
    <name type="scientific">Clostridium kluyveri (strain ATCC 8527 / DSM 555 / NBRC 12016 / NCIMB 10680 / K1)</name>
    <dbReference type="NCBI Taxonomy" id="431943"/>
    <lineage>
        <taxon>Bacteria</taxon>
        <taxon>Bacillati</taxon>
        <taxon>Bacillota</taxon>
        <taxon>Clostridia</taxon>
        <taxon>Eubacteriales</taxon>
        <taxon>Clostridiaceae</taxon>
        <taxon>Clostridium</taxon>
    </lineage>
</organism>
<dbReference type="HOGENOM" id="CLU_2914335_0_0_9"/>
<accession>A5N1W1</accession>
<dbReference type="STRING" id="431943.CKL_3099"/>
<reference evidence="1 2" key="1">
    <citation type="journal article" date="2008" name="Proc. Natl. Acad. Sci. U.S.A.">
        <title>The genome of Clostridium kluyveri, a strict anaerobe with unique metabolic features.</title>
        <authorList>
            <person name="Seedorf H."/>
            <person name="Fricke W.F."/>
            <person name="Veith B."/>
            <person name="Brueggemann H."/>
            <person name="Liesegang H."/>
            <person name="Strittmatter A."/>
            <person name="Miethke M."/>
            <person name="Buckel W."/>
            <person name="Hinderberger J."/>
            <person name="Li F."/>
            <person name="Hagemeier C."/>
            <person name="Thauer R.K."/>
            <person name="Gottschalk G."/>
        </authorList>
    </citation>
    <scope>NUCLEOTIDE SEQUENCE [LARGE SCALE GENOMIC DNA]</scope>
    <source>
        <strain evidence="2">ATCC 8527 / DSM 555 / NCIMB 10680</strain>
    </source>
</reference>
<name>A5N1W1_CLOK5</name>
<gene>
    <name evidence="1" type="ordered locus">CKL_3099</name>
</gene>